<evidence type="ECO:0000256" key="5">
    <source>
        <dbReference type="ARBA" id="ARBA00022723"/>
    </source>
</evidence>
<organism evidence="9 11">
    <name type="scientific">Schistosoma rodhaini</name>
    <dbReference type="NCBI Taxonomy" id="6188"/>
    <lineage>
        <taxon>Eukaryota</taxon>
        <taxon>Metazoa</taxon>
        <taxon>Spiralia</taxon>
        <taxon>Lophotrochozoa</taxon>
        <taxon>Platyhelminthes</taxon>
        <taxon>Trematoda</taxon>
        <taxon>Digenea</taxon>
        <taxon>Strigeidida</taxon>
        <taxon>Schistosomatoidea</taxon>
        <taxon>Schistosomatidae</taxon>
        <taxon>Schistosoma</taxon>
    </lineage>
</organism>
<dbReference type="GO" id="GO:0005953">
    <property type="term" value="C:CAAX-protein geranylgeranyltransferase complex"/>
    <property type="evidence" value="ECO:0007669"/>
    <property type="project" value="TreeGrafter"/>
</dbReference>
<dbReference type="GO" id="GO:0004662">
    <property type="term" value="F:CAAX-protein geranylgeranyltransferase activity"/>
    <property type="evidence" value="ECO:0007669"/>
    <property type="project" value="TreeGrafter"/>
</dbReference>
<sequence length="390" mass="43411">MVCDSDNKVRQKLKIYFKRCTGILPYSMVSLDSSRIVVLFFASSGLAFLDALDIVDRNEIIEFVYSHQILSSDFQDKKGGFRGSNLIGCSSDPEEAKLDRSKYDGSHVTMVYSALSTLLLLGDNLSRVDRRGTLAGLSAMQCSDEPGLFKAGDICGERDMRFVFSAVASCYILDGLDSINCEDVADFIAKCQTYQGGFANLPYLEAHAGATYCAVASLSLIDKLESVIPAGSKSRNLLIKWLLNLQEEGFHGRVGKPDDTCYTFWVCASLKILNCHHLVDKNSAVRFVTRCWNDVIGAFTKTPDQFCTPDPLHTYLSLSGLSCLCASDNSTTGHDVKSIDSESYVYRNLQELLNSGELLTVYPELNIPEKYHQRLKQIHLQWSKKEAHHL</sequence>
<dbReference type="PANTHER" id="PTHR11774:SF4">
    <property type="entry name" value="GERANYLGERANYL TRANSFERASE TYPE-1 SUBUNIT BETA"/>
    <property type="match status" value="1"/>
</dbReference>
<evidence type="ECO:0000256" key="6">
    <source>
        <dbReference type="ARBA" id="ARBA00022737"/>
    </source>
</evidence>
<keyword evidence="7" id="KW-0862">Zinc</keyword>
<accession>A0AA85G3C0</accession>
<dbReference type="InterPro" id="IPR001330">
    <property type="entry name" value="Prenyltrans"/>
</dbReference>
<comment type="cofactor">
    <cofactor evidence="1">
        <name>Zn(2+)</name>
        <dbReference type="ChEBI" id="CHEBI:29105"/>
    </cofactor>
</comment>
<evidence type="ECO:0000259" key="8">
    <source>
        <dbReference type="Pfam" id="PF00432"/>
    </source>
</evidence>
<dbReference type="InterPro" id="IPR045089">
    <property type="entry name" value="PGGT1B-like"/>
</dbReference>
<dbReference type="WBParaSite" id="SRDH1_76720.1">
    <property type="protein sequence ID" value="SRDH1_76720.1"/>
    <property type="gene ID" value="SRDH1_76720"/>
</dbReference>
<evidence type="ECO:0000313" key="9">
    <source>
        <dbReference type="Proteomes" id="UP000050792"/>
    </source>
</evidence>
<dbReference type="PANTHER" id="PTHR11774">
    <property type="entry name" value="GERANYLGERANYL TRANSFERASE TYPE BETA SUBUNIT"/>
    <property type="match status" value="1"/>
</dbReference>
<dbReference type="GO" id="GO:0046872">
    <property type="term" value="F:metal ion binding"/>
    <property type="evidence" value="ECO:0007669"/>
    <property type="project" value="UniProtKB-KW"/>
</dbReference>
<dbReference type="InterPro" id="IPR008930">
    <property type="entry name" value="Terpenoid_cyclase/PrenylTrfase"/>
</dbReference>
<proteinExistence type="inferred from homology"/>
<dbReference type="SUPFAM" id="SSF48239">
    <property type="entry name" value="Terpenoid cyclases/Protein prenyltransferases"/>
    <property type="match status" value="1"/>
</dbReference>
<keyword evidence="6" id="KW-0677">Repeat</keyword>
<dbReference type="WBParaSite" id="SRDH1_76700.1">
    <property type="protein sequence ID" value="SRDH1_76700.1"/>
    <property type="gene ID" value="SRDH1_76700"/>
</dbReference>
<comment type="similarity">
    <text evidence="2">Belongs to the protein prenyltransferase subunit beta family.</text>
</comment>
<protein>
    <recommendedName>
        <fullName evidence="8">Prenyltransferase alpha-alpha toroid domain-containing protein</fullName>
    </recommendedName>
</protein>
<keyword evidence="3" id="KW-0637">Prenyltransferase</keyword>
<evidence type="ECO:0000256" key="4">
    <source>
        <dbReference type="ARBA" id="ARBA00022679"/>
    </source>
</evidence>
<keyword evidence="4" id="KW-0808">Transferase</keyword>
<evidence type="ECO:0000313" key="11">
    <source>
        <dbReference type="WBParaSite" id="SRDH1_76720.1"/>
    </source>
</evidence>
<evidence type="ECO:0000256" key="3">
    <source>
        <dbReference type="ARBA" id="ARBA00022602"/>
    </source>
</evidence>
<evidence type="ECO:0000313" key="10">
    <source>
        <dbReference type="WBParaSite" id="SRDH1_76700.1"/>
    </source>
</evidence>
<dbReference type="Pfam" id="PF00432">
    <property type="entry name" value="Prenyltrans"/>
    <property type="match status" value="1"/>
</dbReference>
<evidence type="ECO:0000256" key="1">
    <source>
        <dbReference type="ARBA" id="ARBA00001947"/>
    </source>
</evidence>
<evidence type="ECO:0000256" key="2">
    <source>
        <dbReference type="ARBA" id="ARBA00010497"/>
    </source>
</evidence>
<dbReference type="Gene3D" id="1.50.10.20">
    <property type="match status" value="1"/>
</dbReference>
<keyword evidence="5" id="KW-0479">Metal-binding</keyword>
<evidence type="ECO:0000256" key="7">
    <source>
        <dbReference type="ARBA" id="ARBA00022833"/>
    </source>
</evidence>
<reference evidence="9" key="1">
    <citation type="submission" date="2022-06" db="EMBL/GenBank/DDBJ databases">
        <authorList>
            <person name="Berger JAMES D."/>
            <person name="Berger JAMES D."/>
        </authorList>
    </citation>
    <scope>NUCLEOTIDE SEQUENCE [LARGE SCALE GENOMIC DNA]</scope>
</reference>
<dbReference type="AlphaFoldDB" id="A0AA85G3C0"/>
<name>A0AA85G3C0_9TREM</name>
<dbReference type="Proteomes" id="UP000050792">
    <property type="component" value="Unassembled WGS sequence"/>
</dbReference>
<reference evidence="10 11" key="2">
    <citation type="submission" date="2023-11" db="UniProtKB">
        <authorList>
            <consortium name="WormBaseParasite"/>
        </authorList>
    </citation>
    <scope>IDENTIFICATION</scope>
</reference>
<feature type="domain" description="Prenyltransferase alpha-alpha toroid" evidence="8">
    <location>
        <begin position="11"/>
        <end position="333"/>
    </location>
</feature>
<keyword evidence="9" id="KW-1185">Reference proteome</keyword>